<feature type="compositionally biased region" description="Polar residues" evidence="1">
    <location>
        <begin position="1458"/>
        <end position="1472"/>
    </location>
</feature>
<dbReference type="EMBL" id="JAEAOA010000404">
    <property type="protein sequence ID" value="KAK3590451.1"/>
    <property type="molecule type" value="Genomic_DNA"/>
</dbReference>
<feature type="region of interest" description="Disordered" evidence="1">
    <location>
        <begin position="1441"/>
        <end position="1472"/>
    </location>
</feature>
<evidence type="ECO:0000313" key="3">
    <source>
        <dbReference type="Proteomes" id="UP001195483"/>
    </source>
</evidence>
<feature type="compositionally biased region" description="Polar residues" evidence="1">
    <location>
        <begin position="25"/>
        <end position="49"/>
    </location>
</feature>
<reference evidence="2" key="1">
    <citation type="journal article" date="2021" name="Genome Biol. Evol.">
        <title>A High-Quality Reference Genome for a Parasitic Bivalve with Doubly Uniparental Inheritance (Bivalvia: Unionida).</title>
        <authorList>
            <person name="Smith C.H."/>
        </authorList>
    </citation>
    <scope>NUCLEOTIDE SEQUENCE</scope>
    <source>
        <strain evidence="2">CHS0354</strain>
    </source>
</reference>
<reference evidence="2" key="2">
    <citation type="journal article" date="2021" name="Genome Biol. Evol.">
        <title>Developing a high-quality reference genome for a parasitic bivalve with doubly uniparental inheritance (Bivalvia: Unionida).</title>
        <authorList>
            <person name="Smith C.H."/>
        </authorList>
    </citation>
    <scope>NUCLEOTIDE SEQUENCE</scope>
    <source>
        <strain evidence="2">CHS0354</strain>
        <tissue evidence="2">Mantle</tissue>
    </source>
</reference>
<feature type="compositionally biased region" description="Polar residues" evidence="1">
    <location>
        <begin position="99"/>
        <end position="119"/>
    </location>
</feature>
<feature type="region of interest" description="Disordered" evidence="1">
    <location>
        <begin position="99"/>
        <end position="191"/>
    </location>
</feature>
<feature type="region of interest" description="Disordered" evidence="1">
    <location>
        <begin position="959"/>
        <end position="992"/>
    </location>
</feature>
<organism evidence="2 3">
    <name type="scientific">Potamilus streckersoni</name>
    <dbReference type="NCBI Taxonomy" id="2493646"/>
    <lineage>
        <taxon>Eukaryota</taxon>
        <taxon>Metazoa</taxon>
        <taxon>Spiralia</taxon>
        <taxon>Lophotrochozoa</taxon>
        <taxon>Mollusca</taxon>
        <taxon>Bivalvia</taxon>
        <taxon>Autobranchia</taxon>
        <taxon>Heteroconchia</taxon>
        <taxon>Palaeoheterodonta</taxon>
        <taxon>Unionida</taxon>
        <taxon>Unionoidea</taxon>
        <taxon>Unionidae</taxon>
        <taxon>Ambleminae</taxon>
        <taxon>Lampsilini</taxon>
        <taxon>Potamilus</taxon>
    </lineage>
</organism>
<feature type="compositionally biased region" description="Polar residues" evidence="1">
    <location>
        <begin position="974"/>
        <end position="992"/>
    </location>
</feature>
<accession>A0AAE0SEH7</accession>
<feature type="region of interest" description="Disordered" evidence="1">
    <location>
        <begin position="25"/>
        <end position="53"/>
    </location>
</feature>
<dbReference type="Proteomes" id="UP001195483">
    <property type="component" value="Unassembled WGS sequence"/>
</dbReference>
<name>A0AAE0SEH7_9BIVA</name>
<gene>
    <name evidence="2" type="ORF">CHS0354_005753</name>
</gene>
<feature type="compositionally biased region" description="Polar residues" evidence="1">
    <location>
        <begin position="141"/>
        <end position="181"/>
    </location>
</feature>
<protein>
    <submittedName>
        <fullName evidence="2">Uncharacterized protein</fullName>
    </submittedName>
</protein>
<keyword evidence="3" id="KW-1185">Reference proteome</keyword>
<reference evidence="2" key="3">
    <citation type="submission" date="2023-05" db="EMBL/GenBank/DDBJ databases">
        <authorList>
            <person name="Smith C.H."/>
        </authorList>
    </citation>
    <scope>NUCLEOTIDE SEQUENCE</scope>
    <source>
        <strain evidence="2">CHS0354</strain>
        <tissue evidence="2">Mantle</tissue>
    </source>
</reference>
<evidence type="ECO:0000313" key="2">
    <source>
        <dbReference type="EMBL" id="KAK3590451.1"/>
    </source>
</evidence>
<evidence type="ECO:0000256" key="1">
    <source>
        <dbReference type="SAM" id="MobiDB-lite"/>
    </source>
</evidence>
<proteinExistence type="predicted"/>
<comment type="caution">
    <text evidence="2">The sequence shown here is derived from an EMBL/GenBank/DDBJ whole genome shotgun (WGS) entry which is preliminary data.</text>
</comment>
<sequence length="1472" mass="156437">MNRYSKTFTVVTFCVFVGITYGNHMTNRTTNQGPASPTRETNPRQTGSGSPRLIGFLLPHADGTTTLQLMPGARQLIGPGRRIATAPLSHLRNLAASAARNSGANTSSGSQPFSRNNLNAARRPSMLRQETPVSSVEPGRKQNNIFMQPPQRTDSSSSTSEHLQSFGRNWANVSSSGSSAGTVDRSSRPSDEIINMLKNTGLTGIRSRQPNIPAQKRATTLVNGTSLSGGVNNSGVGGPVGVSMNINTFDSEPGERVVVSDIAETGKGKMGSVVQAKVTDIQSSVNVAQPGVRRMAVQTISGVVDSDTLRNSNNLGPMFDVQGGLDSVDIGPRQVLDNQSGTQTVDNIFKSAESNQNILLDAIRLPDGAQTVTNISGMSNMNNVNSLFTNVSDMLQPSQVDVRLGDTNTLHGIAKATDQFVNMIPVQPLTDAPPFDGFENTNNMFINRGLTVEGDVPVAHRWIPAERVIISEATGDGAIKATGSMFASIQPSKMPVINTGVSEDNAGAEIQTGMNTSFTDISVQSVDLVNAGSRDVVNSEFVNHGAIESRAFLSINNSAFTRELGHPVSSPHLHPVLPSILGREKSVLVDHDKERANVTENAVFQDSASAVRKRPSTEVQKVIEGVISNGHNARDINSSSVGDQTSAIRMPSTLIHNQEVGASSGPIGLTIFEQNVHNAIRNITSGTRENPDLVYTDKKTLRTVIEDALREMLSIFTNKSSTRDTTSGRDTTEAFNAAEVPGMKIVKEKVKKGESDFVTNIANVSAIKTGNDASLTAEELNVSGNAASKTVFFDLKGLTGIDTLDSKGTTTFVKETTDEQALNHSKDVEMTPVKSLAELESNHSSSNVKISTSTIESQSGSDISNRSFAIENVTPLVITTVPRPLVSSRGINRIIGDWVGTLKEATPPLIMFKDVNNRGIHRTSPNQLSMMENQAQPFTPLTPSLPLFFPSTPAVVMKGRNEDRQQSPPPIPTPASTVVKSSNSFSGEDTSSVLSSSFRIQVGNTGANDTNTTSDHSNIPRNEKIIVELSSLSSDMENKTASSWFNTKYNHTIEGTVKIESVSMTATGSDSDNLTSKTEDNVNSFAWSSLSNDNVLGTNDTFINTSVQLYTEPVFSTSFPDIESYANSSLPPSAMSVSNVTGQDINDTSSNWILSSSRTNISGANVEDISTELVMSSGISVASRDTTSKNANTLMISPELSVSSRDEEDIKHTFLNTKVISGGTSINNISGQDSYNMSWNTSPVSSMSDMKIDDVKNNYVNSLLTINGTSVSGAFNLSSISTDSSASPSGRSDSGVMPGSVAVVHDVNISKDLSLVLRNGSTSGITAQDVNKMSAESPLTSLPGTLITTTGVRDTNDRIVGSSFDSSNMANENSISFISHVGVSKASFPFGGISFLDGSFSRLDTVNGLVAGLPQGDGVIVAGITAVDDLVPDTSFVYDKGMGGERSSVNGPKDTSKENGNNMSNSTFVSVN</sequence>